<evidence type="ECO:0000256" key="7">
    <source>
        <dbReference type="ARBA" id="ARBA00023008"/>
    </source>
</evidence>
<evidence type="ECO:0000259" key="12">
    <source>
        <dbReference type="Pfam" id="PF01179"/>
    </source>
</evidence>
<keyword evidence="15" id="KW-1185">Reference proteome</keyword>
<dbReference type="Proteomes" id="UP001199106">
    <property type="component" value="Unassembled WGS sequence"/>
</dbReference>
<feature type="modified residue" description="2',4',5'-topaquinone" evidence="10">
    <location>
        <position position="400"/>
    </location>
</feature>
<dbReference type="PROSITE" id="PS01164">
    <property type="entry name" value="COPPER_AMINE_OXID_1"/>
    <property type="match status" value="1"/>
</dbReference>
<organism evidence="14 15">
    <name type="scientific">Alternaria panax</name>
    <dbReference type="NCBI Taxonomy" id="48097"/>
    <lineage>
        <taxon>Eukaryota</taxon>
        <taxon>Fungi</taxon>
        <taxon>Dikarya</taxon>
        <taxon>Ascomycota</taxon>
        <taxon>Pezizomycotina</taxon>
        <taxon>Dothideomycetes</taxon>
        <taxon>Pleosporomycetidae</taxon>
        <taxon>Pleosporales</taxon>
        <taxon>Pleosporineae</taxon>
        <taxon>Pleosporaceae</taxon>
        <taxon>Alternaria</taxon>
        <taxon>Alternaria sect. Panax</taxon>
    </lineage>
</organism>
<evidence type="ECO:0000313" key="14">
    <source>
        <dbReference type="EMBL" id="KAG9185964.1"/>
    </source>
</evidence>
<comment type="cofactor">
    <cofactor evidence="1">
        <name>Cu cation</name>
        <dbReference type="ChEBI" id="CHEBI:23378"/>
    </cofactor>
</comment>
<comment type="subunit">
    <text evidence="3">Homodimer.</text>
</comment>
<dbReference type="SUPFAM" id="SSF49998">
    <property type="entry name" value="Amine oxidase catalytic domain"/>
    <property type="match status" value="1"/>
</dbReference>
<dbReference type="PANTHER" id="PTHR10638">
    <property type="entry name" value="COPPER AMINE OXIDASE"/>
    <property type="match status" value="1"/>
</dbReference>
<evidence type="ECO:0000256" key="10">
    <source>
        <dbReference type="PIRSR" id="PIRSR600269-51"/>
    </source>
</evidence>
<dbReference type="InterPro" id="IPR049948">
    <property type="entry name" value="Cu_Am_ox_TPQ-bd"/>
</dbReference>
<keyword evidence="6 11" id="KW-0560">Oxidoreductase</keyword>
<dbReference type="Gene3D" id="2.70.98.20">
    <property type="entry name" value="Copper amine oxidase, catalytic domain"/>
    <property type="match status" value="1"/>
</dbReference>
<feature type="domain" description="Copper amine oxidase catalytic" evidence="12">
    <location>
        <begin position="244"/>
        <end position="650"/>
    </location>
</feature>
<evidence type="ECO:0000256" key="8">
    <source>
        <dbReference type="ARBA" id="ARBA00023157"/>
    </source>
</evidence>
<dbReference type="AlphaFoldDB" id="A0AAD4F8W1"/>
<evidence type="ECO:0000259" key="13">
    <source>
        <dbReference type="Pfam" id="PF02727"/>
    </source>
</evidence>
<dbReference type="Pfam" id="PF02727">
    <property type="entry name" value="Cu_amine_oxidN2"/>
    <property type="match status" value="1"/>
</dbReference>
<feature type="active site" description="Schiff-base intermediate with substrate; via topaquinone" evidence="9">
    <location>
        <position position="400"/>
    </location>
</feature>
<dbReference type="Pfam" id="PF01179">
    <property type="entry name" value="Cu_amine_oxid"/>
    <property type="match status" value="1"/>
</dbReference>
<evidence type="ECO:0000256" key="3">
    <source>
        <dbReference type="ARBA" id="ARBA00011738"/>
    </source>
</evidence>
<feature type="active site" description="Proton acceptor" evidence="9">
    <location>
        <position position="316"/>
    </location>
</feature>
<dbReference type="FunFam" id="2.70.98.20:FF:000001">
    <property type="entry name" value="Amine oxidase"/>
    <property type="match status" value="1"/>
</dbReference>
<dbReference type="GO" id="GO:0048038">
    <property type="term" value="F:quinone binding"/>
    <property type="evidence" value="ECO:0007669"/>
    <property type="project" value="InterPro"/>
</dbReference>
<comment type="PTM">
    <text evidence="10 11">Topaquinone (TPQ) is generated by copper-dependent autoxidation of a specific tyrosyl residue.</text>
</comment>
<dbReference type="InterPro" id="IPR016182">
    <property type="entry name" value="Cu_amine_oxidase_N-reg"/>
</dbReference>
<dbReference type="SUPFAM" id="SSF54416">
    <property type="entry name" value="Amine oxidase N-terminal region"/>
    <property type="match status" value="2"/>
</dbReference>
<accession>A0AAD4F8W1</accession>
<comment type="caution">
    <text evidence="14">The sequence shown here is derived from an EMBL/GenBank/DDBJ whole genome shotgun (WGS) entry which is preliminary data.</text>
</comment>
<comment type="cofactor">
    <cofactor evidence="11">
        <name>Cu cation</name>
        <dbReference type="ChEBI" id="CHEBI:23378"/>
    </cofactor>
    <text evidence="11">Contains 1 topaquinone per subunit.</text>
</comment>
<evidence type="ECO:0000256" key="9">
    <source>
        <dbReference type="PIRSR" id="PIRSR600269-50"/>
    </source>
</evidence>
<sequence length="774" mass="87467">MSTIPHPLDPLTPQEITKAASVVRSSFEGQVLNFRVITLKEPPKDELVIYLEAEHRDDRTLPKITRCARVEVLLKGKKGANELYELIVAFDRHDVIKQQHLEGKHSYIDAAYMKEVEEACLADSKVQIEIKTLNLPEGASVIVEPWAYATDGSNDMSRRISMCWFYLRLTANPDANYYAYPLDVCAEVSEDLEVTKIYRLPTSGNEKIHNETRPFDHRKIHATDASEYHPDLRPSPRTTTKPYHVVQPEGPSFLIKGQLVTWEKWTFRVGFNYREGLTLHDIRYDGRSLFYRLSLAEMFVPYGDPRAPYPRKGAFDLGNDGAGINANNLQLGCDCLGTIKYFDGWHNTSSGLPLKLPNAVCLHEQDDGILWKHTNFRTGHAVVTRSRILVLQTIITVSNYEYIFAFHFGQDASINYEVRATGILSTAPIALGEPKPPFGTIVAPGVLAPYHQHLFCLRIDPAIEGQKNSVVIEESHAMPINDPDVHNPFGVGYETRTSYIEHEDGFDLDLTKNRVFKIVNEAKTNPMTQTPIGFKLVPSYSQMLLAHPSSFHARRSEYGKHAVWVTKYREDEMFPSGKYTMQSMGGEGIASAIEKRAGDDDEARVRNEDVVVWHTFGSAHNPRIEDWPVMPCEKMVLGLKPVNFFDKNPGLDVAPSTQEVNKSVLYDGDAANALKRRHADRMSFLGEATALEACMDQSDNHSFIKAFQGLLQSAEDVMEYENDFTSDTAPNSLIAAFQDLSAVGFAYRRYNYKTSAKREFYKIARVCTRYLKAD</sequence>
<keyword evidence="8" id="KW-1015">Disulfide bond</keyword>
<keyword evidence="7 11" id="KW-0186">Copper</keyword>
<evidence type="ECO:0000256" key="4">
    <source>
        <dbReference type="ARBA" id="ARBA00022723"/>
    </source>
</evidence>
<proteinExistence type="inferred from homology"/>
<evidence type="ECO:0000256" key="11">
    <source>
        <dbReference type="RuleBase" id="RU000672"/>
    </source>
</evidence>
<dbReference type="Gene3D" id="3.10.450.40">
    <property type="match status" value="2"/>
</dbReference>
<evidence type="ECO:0000313" key="15">
    <source>
        <dbReference type="Proteomes" id="UP001199106"/>
    </source>
</evidence>
<dbReference type="InterPro" id="IPR015798">
    <property type="entry name" value="Cu_amine_oxidase_C"/>
</dbReference>
<comment type="similarity">
    <text evidence="2 11">Belongs to the copper/topaquinone oxidase family.</text>
</comment>
<protein>
    <recommendedName>
        <fullName evidence="11">Amine oxidase</fullName>
        <ecNumber evidence="11">1.4.3.-</ecNumber>
    </recommendedName>
</protein>
<dbReference type="EMBL" id="JAANER010000009">
    <property type="protein sequence ID" value="KAG9185964.1"/>
    <property type="molecule type" value="Genomic_DNA"/>
</dbReference>
<dbReference type="InterPro" id="IPR000269">
    <property type="entry name" value="Cu_amine_oxidase"/>
</dbReference>
<dbReference type="EC" id="1.4.3.-" evidence="11"/>
<name>A0AAD4F8W1_9PLEO</name>
<dbReference type="GO" id="GO:0005507">
    <property type="term" value="F:copper ion binding"/>
    <property type="evidence" value="ECO:0007669"/>
    <property type="project" value="InterPro"/>
</dbReference>
<dbReference type="GO" id="GO:0008131">
    <property type="term" value="F:primary methylamine oxidase activity"/>
    <property type="evidence" value="ECO:0007669"/>
    <property type="project" value="InterPro"/>
</dbReference>
<dbReference type="GO" id="GO:0009308">
    <property type="term" value="P:amine metabolic process"/>
    <property type="evidence" value="ECO:0007669"/>
    <property type="project" value="UniProtKB-UniRule"/>
</dbReference>
<evidence type="ECO:0000256" key="5">
    <source>
        <dbReference type="ARBA" id="ARBA00022772"/>
    </source>
</evidence>
<evidence type="ECO:0000256" key="6">
    <source>
        <dbReference type="ARBA" id="ARBA00023002"/>
    </source>
</evidence>
<feature type="domain" description="Copper amine oxidase N2-terminal" evidence="13">
    <location>
        <begin position="6"/>
        <end position="89"/>
    </location>
</feature>
<dbReference type="PANTHER" id="PTHR10638:SF33">
    <property type="entry name" value="AMINE OXIDASE"/>
    <property type="match status" value="1"/>
</dbReference>
<evidence type="ECO:0000256" key="1">
    <source>
        <dbReference type="ARBA" id="ARBA00001935"/>
    </source>
</evidence>
<keyword evidence="5 9" id="KW-0801">TPQ</keyword>
<dbReference type="InterPro" id="IPR015800">
    <property type="entry name" value="Cu_amine_oxidase_N2"/>
</dbReference>
<evidence type="ECO:0000256" key="2">
    <source>
        <dbReference type="ARBA" id="ARBA00007983"/>
    </source>
</evidence>
<reference evidence="14" key="1">
    <citation type="submission" date="2021-07" db="EMBL/GenBank/DDBJ databases">
        <title>Genome Resource of American Ginseng Black Spot Pathogen Alternaria panax.</title>
        <authorList>
            <person name="Qiu C."/>
            <person name="Wang W."/>
            <person name="Liu Z."/>
        </authorList>
    </citation>
    <scope>NUCLEOTIDE SEQUENCE</scope>
    <source>
        <strain evidence="14">BNCC115425</strain>
    </source>
</reference>
<dbReference type="InterPro" id="IPR036460">
    <property type="entry name" value="Cu_amine_oxidase_C_sf"/>
</dbReference>
<gene>
    <name evidence="14" type="ORF">G6011_02520</name>
</gene>
<keyword evidence="4 11" id="KW-0479">Metal-binding</keyword>